<dbReference type="OrthoDB" id="6159649at2759"/>
<evidence type="ECO:0000256" key="6">
    <source>
        <dbReference type="SAM" id="MobiDB-lite"/>
    </source>
</evidence>
<dbReference type="AlphaFoldDB" id="A0A7D9DS62"/>
<dbReference type="SUPFAM" id="SSF52949">
    <property type="entry name" value="Macro domain-like"/>
    <property type="match status" value="3"/>
</dbReference>
<proteinExistence type="predicted"/>
<feature type="compositionally biased region" description="Polar residues" evidence="6">
    <location>
        <begin position="585"/>
        <end position="597"/>
    </location>
</feature>
<sequence>MYAFRIFLVIDKVLSVKQTLESTTLSVERYYPILGSLDLQLTERITSNPARREVATVKSTYSLPDLHVTERITSDTTRRERPIPKPRNSLSDSHLRERVTSDPTRRELPIRKPRNSLSDSHVTERVTSDPTRRELPIRKPRHSLSESHLTERVMSDPTRRETPIPKPRHRKPTGFPADIDLDLYLYLKDKHPAQLSFALKDSQPNVEWKEETMHFTFSNQDAREQFLDYLKGFKYEIVPVNPVLAKQGLSEEIKEIISVFSSGKSVSFIEKYNEGFIKLVGRAVPTFDLAVIENKSVETIIFRLENSLKQDGCEIQIEDTKGRITVKGSQAQIQKLKNETQDIVGRFGERSLKQSKFSLLKTSKGLSHVKTLFPMENLMVEVDDQGNVMLYGMDQTQVPQAYNTIENAIGELKLPPSLKTKSSQDALLNELGATIPLILQTEEGQPRIVCFKKHLQSLSGKVDDFLERKKTVEKRVPLDKVVLRYLRLHGGNLFEGLHQSLLGLSIKYDSDALVVSGETTLVDNCCTSIYNFTRGLMLESVNCGTHQTSGSISEVTSMPIIESIERKHQCAILATTREETDRRSSFNAPPTSPVDNLNENRKRTLQCRYTTYPSRKIIEIHQGDILNHPVDYLVNSANEEMKHSGGLAKAIVDKGGQKIQTDSFRALQDRGRDKLLPGEVVITDGGSLTCKEIIHVVTSKCSSTLLGSHEGETKEGTHLRRCCTDVLMNARDGQTIAIPALGTGIYSVPHDVSAKSLVTAAYEFLQENPSHALREVHFVDNNPAAIKALMKEMTTRFGHDPNFQINELVGDRWKSYLGAASVTRPSTPVVSSGDMAFKTPEGMEIRLTVGSIAKSTTDVIVNTVGSDLNLTKNPCSKAISDEAGSVLTSYCEKWIRDHGQVQEGKFAITDGGMLKCKKVIHVSCPSWTADHGEQNLRELVQKLLAQVQSLNLTSISIPALGTGRLKFPDSLVAKVLIEEAMKFSSKHSSSLKIRQCNIVVYDENTKAVYTFQEKFQIYSQTKNENRLNAAKIEHKTVDFLKPAVNEEAESSEDETRGVNVEIVHGDIVEQSTDAIGFLVEEDITQGGQIGAALLKAAGGDLVQEYSKLSKIEAGTVVMTGAGNLKAHCLLHMVIKNTALKTGKSIQDAVTNCLNHADLYGCTSLSLPAVGTGHLKKDAKQSAEILHSCIKEYRKRNEKSLKLIRIVLFQENVFMDFNKAFACKDPSTTSADSRKGTLQTRQQITLEIAAKTLSDITKVKEELRQVEAKLLRPFN</sequence>
<dbReference type="GO" id="GO:1990404">
    <property type="term" value="F:NAD+-protein mono-ADP-ribosyltransferase activity"/>
    <property type="evidence" value="ECO:0007669"/>
    <property type="project" value="TreeGrafter"/>
</dbReference>
<dbReference type="GO" id="GO:0010629">
    <property type="term" value="P:negative regulation of gene expression"/>
    <property type="evidence" value="ECO:0007669"/>
    <property type="project" value="TreeGrafter"/>
</dbReference>
<protein>
    <submittedName>
        <fullName evidence="7">Uncharacterized protein</fullName>
    </submittedName>
</protein>
<evidence type="ECO:0000256" key="2">
    <source>
        <dbReference type="ARBA" id="ARBA00022676"/>
    </source>
</evidence>
<evidence type="ECO:0000256" key="5">
    <source>
        <dbReference type="ARBA" id="ARBA00023242"/>
    </source>
</evidence>
<name>A0A7D9DS62_PARCT</name>
<dbReference type="GO" id="GO:0070212">
    <property type="term" value="P:protein poly-ADP-ribosylation"/>
    <property type="evidence" value="ECO:0007669"/>
    <property type="project" value="TreeGrafter"/>
</dbReference>
<dbReference type="InterPro" id="IPR002589">
    <property type="entry name" value="Macro_dom"/>
</dbReference>
<keyword evidence="8" id="KW-1185">Reference proteome</keyword>
<dbReference type="Proteomes" id="UP001152795">
    <property type="component" value="Unassembled WGS sequence"/>
</dbReference>
<comment type="subcellular location">
    <subcellularLocation>
        <location evidence="1">Nucleus</location>
    </subcellularLocation>
</comment>
<keyword evidence="4" id="KW-0520">NAD</keyword>
<reference evidence="7" key="1">
    <citation type="submission" date="2020-04" db="EMBL/GenBank/DDBJ databases">
        <authorList>
            <person name="Alioto T."/>
            <person name="Alioto T."/>
            <person name="Gomez Garrido J."/>
        </authorList>
    </citation>
    <scope>NUCLEOTIDE SEQUENCE</scope>
    <source>
        <strain evidence="7">A484AB</strain>
    </source>
</reference>
<dbReference type="InterPro" id="IPR043472">
    <property type="entry name" value="Macro_dom-like"/>
</dbReference>
<dbReference type="SMART" id="SM00506">
    <property type="entry name" value="A1pp"/>
    <property type="match status" value="3"/>
</dbReference>
<gene>
    <name evidence="7" type="ORF">PACLA_8A025859</name>
</gene>
<dbReference type="PANTHER" id="PTHR14453:SF102">
    <property type="entry name" value="PROTEIN MONO-ADP-RIBOSYLTRANSFERASE PARP14-LIKE"/>
    <property type="match status" value="1"/>
</dbReference>
<dbReference type="GO" id="GO:0005634">
    <property type="term" value="C:nucleus"/>
    <property type="evidence" value="ECO:0007669"/>
    <property type="project" value="UniProtKB-SubCell"/>
</dbReference>
<keyword evidence="5" id="KW-0539">Nucleus</keyword>
<dbReference type="GO" id="GO:0005737">
    <property type="term" value="C:cytoplasm"/>
    <property type="evidence" value="ECO:0007669"/>
    <property type="project" value="TreeGrafter"/>
</dbReference>
<dbReference type="GO" id="GO:0003950">
    <property type="term" value="F:NAD+ poly-ADP-ribosyltransferase activity"/>
    <property type="evidence" value="ECO:0007669"/>
    <property type="project" value="TreeGrafter"/>
</dbReference>
<evidence type="ECO:0000256" key="1">
    <source>
        <dbReference type="ARBA" id="ARBA00004123"/>
    </source>
</evidence>
<feature type="compositionally biased region" description="Basic and acidic residues" evidence="6">
    <location>
        <begin position="68"/>
        <end position="83"/>
    </location>
</feature>
<feature type="compositionally biased region" description="Basic and acidic residues" evidence="6">
    <location>
        <begin position="121"/>
        <end position="163"/>
    </location>
</feature>
<dbReference type="GO" id="GO:0003714">
    <property type="term" value="F:transcription corepressor activity"/>
    <property type="evidence" value="ECO:0007669"/>
    <property type="project" value="TreeGrafter"/>
</dbReference>
<feature type="region of interest" description="Disordered" evidence="6">
    <location>
        <begin position="68"/>
        <end position="173"/>
    </location>
</feature>
<organism evidence="7 8">
    <name type="scientific">Paramuricea clavata</name>
    <name type="common">Red gorgonian</name>
    <name type="synonym">Violescent sea-whip</name>
    <dbReference type="NCBI Taxonomy" id="317549"/>
    <lineage>
        <taxon>Eukaryota</taxon>
        <taxon>Metazoa</taxon>
        <taxon>Cnidaria</taxon>
        <taxon>Anthozoa</taxon>
        <taxon>Octocorallia</taxon>
        <taxon>Malacalcyonacea</taxon>
        <taxon>Plexauridae</taxon>
        <taxon>Paramuricea</taxon>
    </lineage>
</organism>
<feature type="region of interest" description="Disordered" evidence="6">
    <location>
        <begin position="579"/>
        <end position="598"/>
    </location>
</feature>
<dbReference type="Pfam" id="PF01661">
    <property type="entry name" value="Macro"/>
    <property type="match status" value="3"/>
</dbReference>
<evidence type="ECO:0000313" key="7">
    <source>
        <dbReference type="EMBL" id="CAB3992090.1"/>
    </source>
</evidence>
<dbReference type="EMBL" id="CACRXK020001976">
    <property type="protein sequence ID" value="CAB3992090.1"/>
    <property type="molecule type" value="Genomic_DNA"/>
</dbReference>
<keyword evidence="2" id="KW-0328">Glycosyltransferase</keyword>
<dbReference type="InterPro" id="IPR052056">
    <property type="entry name" value="Mono-ARTD/PARP"/>
</dbReference>
<evidence type="ECO:0000313" key="8">
    <source>
        <dbReference type="Proteomes" id="UP001152795"/>
    </source>
</evidence>
<feature type="compositionally biased region" description="Basic and acidic residues" evidence="6">
    <location>
        <begin position="93"/>
        <end position="110"/>
    </location>
</feature>
<keyword evidence="3" id="KW-0808">Transferase</keyword>
<evidence type="ECO:0000256" key="4">
    <source>
        <dbReference type="ARBA" id="ARBA00023027"/>
    </source>
</evidence>
<dbReference type="Gene3D" id="3.40.220.10">
    <property type="entry name" value="Leucine Aminopeptidase, subunit E, domain 1"/>
    <property type="match status" value="3"/>
</dbReference>
<dbReference type="CDD" id="cd02907">
    <property type="entry name" value="Macro_Af1521_BAL-like"/>
    <property type="match status" value="1"/>
</dbReference>
<evidence type="ECO:0000256" key="3">
    <source>
        <dbReference type="ARBA" id="ARBA00022679"/>
    </source>
</evidence>
<dbReference type="PROSITE" id="PS51154">
    <property type="entry name" value="MACRO"/>
    <property type="match status" value="3"/>
</dbReference>
<accession>A0A7D9DS62</accession>
<comment type="caution">
    <text evidence="7">The sequence shown here is derived from an EMBL/GenBank/DDBJ whole genome shotgun (WGS) entry which is preliminary data.</text>
</comment>
<dbReference type="PANTHER" id="PTHR14453">
    <property type="entry name" value="PARP/ZINC FINGER CCCH TYPE DOMAIN CONTAINING PROTEIN"/>
    <property type="match status" value="1"/>
</dbReference>